<dbReference type="InParanoid" id="A0A1X7THF6"/>
<dbReference type="EnsemblMetazoa" id="Aqu2.1.13903_001">
    <property type="protein sequence ID" value="Aqu2.1.13903_001"/>
    <property type="gene ID" value="Aqu2.1.13903"/>
</dbReference>
<dbReference type="Pfam" id="PF12796">
    <property type="entry name" value="Ank_2"/>
    <property type="match status" value="1"/>
</dbReference>
<evidence type="ECO:0000256" key="2">
    <source>
        <dbReference type="ARBA" id="ARBA00023043"/>
    </source>
</evidence>
<name>A0A1X7THF6_AMPQE</name>
<feature type="domain" description="Death" evidence="4">
    <location>
        <begin position="29"/>
        <end position="89"/>
    </location>
</feature>
<evidence type="ECO:0000313" key="5">
    <source>
        <dbReference type="EnsemblMetazoa" id="Aqu2.1.13903_001"/>
    </source>
</evidence>
<dbReference type="InterPro" id="IPR036770">
    <property type="entry name" value="Ankyrin_rpt-contain_sf"/>
</dbReference>
<keyword evidence="2 3" id="KW-0040">ANK repeat</keyword>
<organism evidence="5">
    <name type="scientific">Amphimedon queenslandica</name>
    <name type="common">Sponge</name>
    <dbReference type="NCBI Taxonomy" id="400682"/>
    <lineage>
        <taxon>Eukaryota</taxon>
        <taxon>Metazoa</taxon>
        <taxon>Porifera</taxon>
        <taxon>Demospongiae</taxon>
        <taxon>Heteroscleromorpha</taxon>
        <taxon>Haplosclerida</taxon>
        <taxon>Niphatidae</taxon>
        <taxon>Amphimedon</taxon>
    </lineage>
</organism>
<sequence length="514" mass="59153">MIDDRPDISLLTQWLEPLVDWKQFGLCLVRIKEHDVSKIEQENTKIEDRKLALYSKWLKVEPKATWADVINALNKTEENKLAQDIRRKSFVAFVSSPKKTVKFHSAESEKEIMNTLNGLKKEFSILVMHAQLGLEEKIEKNPKILRGLIIWLQAHMHWNDKLKNRSLEETFESIHPFYDFIDCSLIVDMSEVFLKDFKFNDDVSIVFQLKEYKKKTDQICVLDQVKHLNEALQTIYERYIPDTSNMPMILMKLHNPWDSSDVNGLFLLICKFFPVGYQESIRKHITVSFGSVNVTSADSIIEYTGGKLQFMHLIGIFSLYINDHPFLQEDVNRKLNFGLEALVEAVTTGNDKASEFLTHLELDRHTNSEGKTALMFACERGHEDIVRTLLSAGANVNIQDNKGWTALMIASKHNHISIIHMLLQVHADGSDALLIASYYGNYEVVELLISKGVDYNYQREDGANAFMLACQNGHNEVVKLLLMERVDPNVQNKEGLYCLLELMLTFRTIKDGLH</sequence>
<dbReference type="InterPro" id="IPR002110">
    <property type="entry name" value="Ankyrin_rpt"/>
</dbReference>
<dbReference type="Gene3D" id="1.10.533.10">
    <property type="entry name" value="Death Domain, Fas"/>
    <property type="match status" value="1"/>
</dbReference>
<protein>
    <recommendedName>
        <fullName evidence="4">Death domain-containing protein</fullName>
    </recommendedName>
</protein>
<dbReference type="PANTHER" id="PTHR24198:SF165">
    <property type="entry name" value="ANKYRIN REPEAT-CONTAINING PROTEIN-RELATED"/>
    <property type="match status" value="1"/>
</dbReference>
<dbReference type="SMART" id="SM00248">
    <property type="entry name" value="ANK"/>
    <property type="match status" value="4"/>
</dbReference>
<dbReference type="SUPFAM" id="SSF47986">
    <property type="entry name" value="DEATH domain"/>
    <property type="match status" value="1"/>
</dbReference>
<dbReference type="AlphaFoldDB" id="A0A1X7THF6"/>
<dbReference type="PANTHER" id="PTHR24198">
    <property type="entry name" value="ANKYRIN REPEAT AND PROTEIN KINASE DOMAIN-CONTAINING PROTEIN"/>
    <property type="match status" value="1"/>
</dbReference>
<evidence type="ECO:0000256" key="1">
    <source>
        <dbReference type="ARBA" id="ARBA00022737"/>
    </source>
</evidence>
<dbReference type="SUPFAM" id="SSF48403">
    <property type="entry name" value="Ankyrin repeat"/>
    <property type="match status" value="1"/>
</dbReference>
<feature type="repeat" description="ANK" evidence="3">
    <location>
        <begin position="402"/>
        <end position="428"/>
    </location>
</feature>
<dbReference type="GO" id="GO:0007165">
    <property type="term" value="P:signal transduction"/>
    <property type="evidence" value="ECO:0007669"/>
    <property type="project" value="InterPro"/>
</dbReference>
<keyword evidence="1" id="KW-0677">Repeat</keyword>
<dbReference type="OrthoDB" id="539213at2759"/>
<dbReference type="PROSITE" id="PS50297">
    <property type="entry name" value="ANK_REP_REGION"/>
    <property type="match status" value="4"/>
</dbReference>
<feature type="repeat" description="ANK" evidence="3">
    <location>
        <begin position="369"/>
        <end position="401"/>
    </location>
</feature>
<proteinExistence type="predicted"/>
<reference evidence="5" key="1">
    <citation type="submission" date="2017-05" db="UniProtKB">
        <authorList>
            <consortium name="EnsemblMetazoa"/>
        </authorList>
    </citation>
    <scope>IDENTIFICATION</scope>
</reference>
<feature type="repeat" description="ANK" evidence="3">
    <location>
        <begin position="428"/>
        <end position="460"/>
    </location>
</feature>
<dbReference type="Gene3D" id="1.25.40.20">
    <property type="entry name" value="Ankyrin repeat-containing domain"/>
    <property type="match status" value="2"/>
</dbReference>
<dbReference type="InterPro" id="IPR011029">
    <property type="entry name" value="DEATH-like_dom_sf"/>
</dbReference>
<dbReference type="InterPro" id="IPR000488">
    <property type="entry name" value="Death_dom"/>
</dbReference>
<feature type="repeat" description="ANK" evidence="3">
    <location>
        <begin position="461"/>
        <end position="493"/>
    </location>
</feature>
<dbReference type="PROSITE" id="PS50017">
    <property type="entry name" value="DEATH_DOMAIN"/>
    <property type="match status" value="1"/>
</dbReference>
<evidence type="ECO:0000259" key="4">
    <source>
        <dbReference type="PROSITE" id="PS50017"/>
    </source>
</evidence>
<dbReference type="PROSITE" id="PS50088">
    <property type="entry name" value="ANK_REPEAT"/>
    <property type="match status" value="4"/>
</dbReference>
<accession>A0A1X7THF6</accession>
<dbReference type="PRINTS" id="PR01415">
    <property type="entry name" value="ANKYRIN"/>
</dbReference>
<evidence type="ECO:0000256" key="3">
    <source>
        <dbReference type="PROSITE-ProRule" id="PRU00023"/>
    </source>
</evidence>
<dbReference type="Pfam" id="PF13857">
    <property type="entry name" value="Ank_5"/>
    <property type="match status" value="1"/>
</dbReference>